<evidence type="ECO:0000259" key="1">
    <source>
        <dbReference type="Pfam" id="PF05699"/>
    </source>
</evidence>
<sequence>MGDYHDETLTAHQVEYGSRLGLVDAVLTLPASSADAERGFSQLKLTKSTIRSTLKADRLTDLLTIQPSCGVPVEHGDHSAAWPKA</sequence>
<dbReference type="AlphaFoldDB" id="A0AAD9NL37"/>
<feature type="domain" description="HAT C-terminal dimerisation" evidence="1">
    <location>
        <begin position="22"/>
        <end position="66"/>
    </location>
</feature>
<comment type="caution">
    <text evidence="2">The sequence shown here is derived from an EMBL/GenBank/DDBJ whole genome shotgun (WGS) entry which is preliminary data.</text>
</comment>
<evidence type="ECO:0000313" key="3">
    <source>
        <dbReference type="Proteomes" id="UP001209878"/>
    </source>
</evidence>
<name>A0AAD9NL37_RIDPI</name>
<gene>
    <name evidence="2" type="ORF">NP493_833g00017</name>
</gene>
<dbReference type="EMBL" id="JAODUO010000835">
    <property type="protein sequence ID" value="KAK2174010.1"/>
    <property type="molecule type" value="Genomic_DNA"/>
</dbReference>
<dbReference type="SUPFAM" id="SSF53098">
    <property type="entry name" value="Ribonuclease H-like"/>
    <property type="match status" value="1"/>
</dbReference>
<dbReference type="Pfam" id="PF05699">
    <property type="entry name" value="Dimer_Tnp_hAT"/>
    <property type="match status" value="1"/>
</dbReference>
<dbReference type="InterPro" id="IPR008906">
    <property type="entry name" value="HATC_C_dom"/>
</dbReference>
<evidence type="ECO:0000313" key="2">
    <source>
        <dbReference type="EMBL" id="KAK2174010.1"/>
    </source>
</evidence>
<dbReference type="GO" id="GO:0046983">
    <property type="term" value="F:protein dimerization activity"/>
    <property type="evidence" value="ECO:0007669"/>
    <property type="project" value="InterPro"/>
</dbReference>
<accession>A0AAD9NL37</accession>
<reference evidence="2" key="1">
    <citation type="journal article" date="2023" name="Mol. Biol. Evol.">
        <title>Third-Generation Sequencing Reveals the Adaptive Role of the Epigenome in Three Deep-Sea Polychaetes.</title>
        <authorList>
            <person name="Perez M."/>
            <person name="Aroh O."/>
            <person name="Sun Y."/>
            <person name="Lan Y."/>
            <person name="Juniper S.K."/>
            <person name="Young C.R."/>
            <person name="Angers B."/>
            <person name="Qian P.Y."/>
        </authorList>
    </citation>
    <scope>NUCLEOTIDE SEQUENCE</scope>
    <source>
        <strain evidence="2">R07B-5</strain>
    </source>
</reference>
<keyword evidence="3" id="KW-1185">Reference proteome</keyword>
<organism evidence="2 3">
    <name type="scientific">Ridgeia piscesae</name>
    <name type="common">Tubeworm</name>
    <dbReference type="NCBI Taxonomy" id="27915"/>
    <lineage>
        <taxon>Eukaryota</taxon>
        <taxon>Metazoa</taxon>
        <taxon>Spiralia</taxon>
        <taxon>Lophotrochozoa</taxon>
        <taxon>Annelida</taxon>
        <taxon>Polychaeta</taxon>
        <taxon>Sedentaria</taxon>
        <taxon>Canalipalpata</taxon>
        <taxon>Sabellida</taxon>
        <taxon>Siboglinidae</taxon>
        <taxon>Ridgeia</taxon>
    </lineage>
</organism>
<dbReference type="Proteomes" id="UP001209878">
    <property type="component" value="Unassembled WGS sequence"/>
</dbReference>
<protein>
    <recommendedName>
        <fullName evidence="1">HAT C-terminal dimerisation domain-containing protein</fullName>
    </recommendedName>
</protein>
<dbReference type="InterPro" id="IPR012337">
    <property type="entry name" value="RNaseH-like_sf"/>
</dbReference>
<proteinExistence type="predicted"/>